<dbReference type="Proteomes" id="UP000297299">
    <property type="component" value="Unassembled WGS sequence"/>
</dbReference>
<evidence type="ECO:0000313" key="2">
    <source>
        <dbReference type="EMBL" id="TEY49387.1"/>
    </source>
</evidence>
<name>A0A4Y8CUY8_9HELO</name>
<accession>A0A4Y8CUY8</accession>
<organism evidence="2 3">
    <name type="scientific">Botryotinia calthae</name>
    <dbReference type="NCBI Taxonomy" id="38488"/>
    <lineage>
        <taxon>Eukaryota</taxon>
        <taxon>Fungi</taxon>
        <taxon>Dikarya</taxon>
        <taxon>Ascomycota</taxon>
        <taxon>Pezizomycotina</taxon>
        <taxon>Leotiomycetes</taxon>
        <taxon>Helotiales</taxon>
        <taxon>Sclerotiniaceae</taxon>
        <taxon>Botryotinia</taxon>
    </lineage>
</organism>
<keyword evidence="3" id="KW-1185">Reference proteome</keyword>
<dbReference type="OrthoDB" id="3548369at2759"/>
<evidence type="ECO:0000313" key="3">
    <source>
        <dbReference type="Proteomes" id="UP000297299"/>
    </source>
</evidence>
<feature type="compositionally biased region" description="Polar residues" evidence="1">
    <location>
        <begin position="90"/>
        <end position="99"/>
    </location>
</feature>
<proteinExistence type="predicted"/>
<feature type="region of interest" description="Disordered" evidence="1">
    <location>
        <begin position="139"/>
        <end position="166"/>
    </location>
</feature>
<reference evidence="2 3" key="1">
    <citation type="submission" date="2017-11" db="EMBL/GenBank/DDBJ databases">
        <title>Comparative genomics of Botrytis spp.</title>
        <authorList>
            <person name="Valero-Jimenez C.A."/>
            <person name="Tapia P."/>
            <person name="Veloso J."/>
            <person name="Silva-Moreno E."/>
            <person name="Staats M."/>
            <person name="Valdes J.H."/>
            <person name="Van Kan J.A.L."/>
        </authorList>
    </citation>
    <scope>NUCLEOTIDE SEQUENCE [LARGE SCALE GENOMIC DNA]</scope>
    <source>
        <strain evidence="2 3">MUCL2830</strain>
    </source>
</reference>
<feature type="region of interest" description="Disordered" evidence="1">
    <location>
        <begin position="60"/>
        <end position="103"/>
    </location>
</feature>
<dbReference type="EMBL" id="PHWZ01000286">
    <property type="protein sequence ID" value="TEY49387.1"/>
    <property type="molecule type" value="Genomic_DNA"/>
</dbReference>
<sequence>MVDHSNPLPIRVKKIQSVVQNGLYKELVDLRPTADVQKTFNGADSPKPYSLHSRIESAAPFDDDAPQNQLQLRHSAGRTITNPDKLDMSATGSIDSHSAPNKKPNGRVLFCDILGPDGTPWMPKLGRCQRKKLRARLESKVREQRVVDEQRVAEKDRNDLEMKDTL</sequence>
<protein>
    <submittedName>
        <fullName evidence="2">Uncharacterized protein</fullName>
    </submittedName>
</protein>
<feature type="compositionally biased region" description="Polar residues" evidence="1">
    <location>
        <begin position="66"/>
        <end position="82"/>
    </location>
</feature>
<dbReference type="AlphaFoldDB" id="A0A4Y8CUY8"/>
<comment type="caution">
    <text evidence="2">The sequence shown here is derived from an EMBL/GenBank/DDBJ whole genome shotgun (WGS) entry which is preliminary data.</text>
</comment>
<evidence type="ECO:0000256" key="1">
    <source>
        <dbReference type="SAM" id="MobiDB-lite"/>
    </source>
</evidence>
<gene>
    <name evidence="2" type="ORF">BOTCAL_0287g00120</name>
</gene>